<dbReference type="PANTHER" id="PTHR43283:SF11">
    <property type="entry name" value="BETA-LACTAMASE-RELATED DOMAIN-CONTAINING PROTEIN"/>
    <property type="match status" value="1"/>
</dbReference>
<gene>
    <name evidence="3" type="ordered locus">Acid345_2616</name>
</gene>
<dbReference type="EMBL" id="CP000360">
    <property type="protein sequence ID" value="ABF41617.1"/>
    <property type="molecule type" value="Genomic_DNA"/>
</dbReference>
<sequence length="366" mass="40062">MPQIPLEPAYADQEKQFARAFAILRAGIGEHVMPGATIAVTHGGRMMAWEAFGRFTYDPESPLVRRETIFDLASVTKAVATTTIAAILHERGQLNLNQKVHEHFREFRDGGKSDVTIAMLLSHSSGLPSYEKLFQRCRSREDLLGSAAAAPLAYPPGARSEYSDLAFILLGEILTRIAGEDLDGFAAREIFAPLGMTTAEYCPAPEGRQEIPPAQDDREFRHRTIQGEIDDENASVMGGVAGHAGLFANAYDLALFAECMLRGGAPILKPETVQLFTNRRAAPYGTSFSLGWDTPSQPSQSGTKLSARAFGHLGFTGTSLWIDPVKQLSITLLTNRTWPHRQSQAIKQLRPAVHDAIVEAIPHDEI</sequence>
<dbReference type="Gene3D" id="3.40.710.10">
    <property type="entry name" value="DD-peptidase/beta-lactamase superfamily"/>
    <property type="match status" value="1"/>
</dbReference>
<evidence type="ECO:0000259" key="2">
    <source>
        <dbReference type="Pfam" id="PF00144"/>
    </source>
</evidence>
<dbReference type="EnsemblBacteria" id="ABF41617">
    <property type="protein sequence ID" value="ABF41617"/>
    <property type="gene ID" value="Acid345_2616"/>
</dbReference>
<protein>
    <submittedName>
        <fullName evidence="3">Beta-lactamase</fullName>
    </submittedName>
</protein>
<dbReference type="InterPro" id="IPR012338">
    <property type="entry name" value="Beta-lactam/transpept-like"/>
</dbReference>
<accession>Q1IND3</accession>
<dbReference type="PANTHER" id="PTHR43283">
    <property type="entry name" value="BETA-LACTAMASE-RELATED"/>
    <property type="match status" value="1"/>
</dbReference>
<dbReference type="Pfam" id="PF00144">
    <property type="entry name" value="Beta-lactamase"/>
    <property type="match status" value="1"/>
</dbReference>
<dbReference type="STRING" id="204669.Acid345_2616"/>
<organism evidence="3 4">
    <name type="scientific">Koribacter versatilis (strain Ellin345)</name>
    <dbReference type="NCBI Taxonomy" id="204669"/>
    <lineage>
        <taxon>Bacteria</taxon>
        <taxon>Pseudomonadati</taxon>
        <taxon>Acidobacteriota</taxon>
        <taxon>Terriglobia</taxon>
        <taxon>Terriglobales</taxon>
        <taxon>Candidatus Korobacteraceae</taxon>
        <taxon>Candidatus Korobacter</taxon>
    </lineage>
</organism>
<evidence type="ECO:0000256" key="1">
    <source>
        <dbReference type="ARBA" id="ARBA00022801"/>
    </source>
</evidence>
<proteinExistence type="predicted"/>
<dbReference type="InterPro" id="IPR050789">
    <property type="entry name" value="Diverse_Enzym_Activities"/>
</dbReference>
<dbReference type="OrthoDB" id="9770183at2"/>
<keyword evidence="1" id="KW-0378">Hydrolase</keyword>
<dbReference type="HOGENOM" id="CLU_020027_1_1_0"/>
<dbReference type="SUPFAM" id="SSF56601">
    <property type="entry name" value="beta-lactamase/transpeptidase-like"/>
    <property type="match status" value="1"/>
</dbReference>
<dbReference type="eggNOG" id="COG1680">
    <property type="taxonomic scope" value="Bacteria"/>
</dbReference>
<dbReference type="AlphaFoldDB" id="Q1IND3"/>
<dbReference type="RefSeq" id="WP_011523418.1">
    <property type="nucleotide sequence ID" value="NC_008009.1"/>
</dbReference>
<feature type="domain" description="Beta-lactamase-related" evidence="2">
    <location>
        <begin position="23"/>
        <end position="342"/>
    </location>
</feature>
<evidence type="ECO:0000313" key="3">
    <source>
        <dbReference type="EMBL" id="ABF41617.1"/>
    </source>
</evidence>
<dbReference type="KEGG" id="aba:Acid345_2616"/>
<reference evidence="3 4" key="1">
    <citation type="journal article" date="2009" name="Appl. Environ. Microbiol.">
        <title>Three genomes from the phylum Acidobacteria provide insight into the lifestyles of these microorganisms in soils.</title>
        <authorList>
            <person name="Ward N.L."/>
            <person name="Challacombe J.F."/>
            <person name="Janssen P.H."/>
            <person name="Henrissat B."/>
            <person name="Coutinho P.M."/>
            <person name="Wu M."/>
            <person name="Xie G."/>
            <person name="Haft D.H."/>
            <person name="Sait M."/>
            <person name="Badger J."/>
            <person name="Barabote R.D."/>
            <person name="Bradley B."/>
            <person name="Brettin T.S."/>
            <person name="Brinkac L.M."/>
            <person name="Bruce D."/>
            <person name="Creasy T."/>
            <person name="Daugherty S.C."/>
            <person name="Davidsen T.M."/>
            <person name="DeBoy R.T."/>
            <person name="Detter J.C."/>
            <person name="Dodson R.J."/>
            <person name="Durkin A.S."/>
            <person name="Ganapathy A."/>
            <person name="Gwinn-Giglio M."/>
            <person name="Han C.S."/>
            <person name="Khouri H."/>
            <person name="Kiss H."/>
            <person name="Kothari S.P."/>
            <person name="Madupu R."/>
            <person name="Nelson K.E."/>
            <person name="Nelson W.C."/>
            <person name="Paulsen I."/>
            <person name="Penn K."/>
            <person name="Ren Q."/>
            <person name="Rosovitz M.J."/>
            <person name="Selengut J.D."/>
            <person name="Shrivastava S."/>
            <person name="Sullivan S.A."/>
            <person name="Tapia R."/>
            <person name="Thompson L.S."/>
            <person name="Watkins K.L."/>
            <person name="Yang Q."/>
            <person name="Yu C."/>
            <person name="Zafar N."/>
            <person name="Zhou L."/>
            <person name="Kuske C.R."/>
        </authorList>
    </citation>
    <scope>NUCLEOTIDE SEQUENCE [LARGE SCALE GENOMIC DNA]</scope>
    <source>
        <strain evidence="3 4">Ellin345</strain>
    </source>
</reference>
<dbReference type="Proteomes" id="UP000002432">
    <property type="component" value="Chromosome"/>
</dbReference>
<keyword evidence="4" id="KW-1185">Reference proteome</keyword>
<dbReference type="GO" id="GO:0016787">
    <property type="term" value="F:hydrolase activity"/>
    <property type="evidence" value="ECO:0007669"/>
    <property type="project" value="UniProtKB-KW"/>
</dbReference>
<name>Q1IND3_KORVE</name>
<dbReference type="InterPro" id="IPR001466">
    <property type="entry name" value="Beta-lactam-related"/>
</dbReference>
<evidence type="ECO:0000313" key="4">
    <source>
        <dbReference type="Proteomes" id="UP000002432"/>
    </source>
</evidence>